<reference evidence="2 3" key="1">
    <citation type="submission" date="2019-05" db="EMBL/GenBank/DDBJ databases">
        <title>Marivita sp. nov. isolated from sea sediment.</title>
        <authorList>
            <person name="Kim W."/>
        </authorList>
    </citation>
    <scope>NUCLEOTIDE SEQUENCE [LARGE SCALE GENOMIC DNA]</scope>
    <source>
        <strain evidence="2 3">CAU 1492</strain>
    </source>
</reference>
<dbReference type="Gene3D" id="3.90.226.10">
    <property type="entry name" value="2-enoyl-CoA Hydratase, Chain A, domain 1"/>
    <property type="match status" value="1"/>
</dbReference>
<accession>A0ABY2XC67</accession>
<dbReference type="Proteomes" id="UP001191082">
    <property type="component" value="Unassembled WGS sequence"/>
</dbReference>
<dbReference type="InterPro" id="IPR029045">
    <property type="entry name" value="ClpP/crotonase-like_dom_sf"/>
</dbReference>
<dbReference type="Pfam" id="PF00378">
    <property type="entry name" value="ECH_1"/>
    <property type="match status" value="1"/>
</dbReference>
<sequence>MPLFDDYQALSFAREGRILTITMNLPDTLNAMNGRLHAEMSRVFTDANEDPDSDIVVLTGAGRCFSAGGDINWMQEAVDNPAVFKRTTIEAKRILFSQLDLEKPLIARVNGHAMGLGASLALCCDVAIAADTAKIGDPHVAVGLVAGDGGAMLWPQMIGYMRAREYLLTGDPIPATEAAAMGLLTRAVAPEALDDAVYGLARRLAAGATQAIRYTKIVTNLALKQVVHAHADAGFGYEVLTNETADHAEAVAAFRDKRKPVFTGQ</sequence>
<dbReference type="PANTHER" id="PTHR43459:SF3">
    <property type="entry name" value="ENOYL-COA HYDRATASE ECHA15 (ENOYL HYDRASE) (UNSATURATED ACYL-COA HYDRATASE) (CROTONASE)-RELATED"/>
    <property type="match status" value="1"/>
</dbReference>
<dbReference type="SUPFAM" id="SSF52096">
    <property type="entry name" value="ClpP/crotonase"/>
    <property type="match status" value="1"/>
</dbReference>
<gene>
    <name evidence="2" type="ORF">FGK64_01105</name>
</gene>
<dbReference type="CDD" id="cd06558">
    <property type="entry name" value="crotonase-like"/>
    <property type="match status" value="1"/>
</dbReference>
<dbReference type="Gene3D" id="1.10.12.10">
    <property type="entry name" value="Lyase 2-enoyl-coa Hydratase, Chain A, domain 2"/>
    <property type="match status" value="1"/>
</dbReference>
<dbReference type="InterPro" id="IPR014748">
    <property type="entry name" value="Enoyl-CoA_hydra_C"/>
</dbReference>
<comment type="similarity">
    <text evidence="1">Belongs to the enoyl-CoA hydratase/isomerase family.</text>
</comment>
<organism evidence="2 3">
    <name type="scientific">Arenibacterium halophilum</name>
    <dbReference type="NCBI Taxonomy" id="2583821"/>
    <lineage>
        <taxon>Bacteria</taxon>
        <taxon>Pseudomonadati</taxon>
        <taxon>Pseudomonadota</taxon>
        <taxon>Alphaproteobacteria</taxon>
        <taxon>Rhodobacterales</taxon>
        <taxon>Paracoccaceae</taxon>
        <taxon>Arenibacterium</taxon>
    </lineage>
</organism>
<keyword evidence="3" id="KW-1185">Reference proteome</keyword>
<protein>
    <submittedName>
        <fullName evidence="2">Enoyl-CoA hydratase/isomerase family protein</fullName>
    </submittedName>
</protein>
<name>A0ABY2XC67_9RHOB</name>
<comment type="caution">
    <text evidence="2">The sequence shown here is derived from an EMBL/GenBank/DDBJ whole genome shotgun (WGS) entry which is preliminary data.</text>
</comment>
<proteinExistence type="inferred from homology"/>
<dbReference type="PANTHER" id="PTHR43459">
    <property type="entry name" value="ENOYL-COA HYDRATASE"/>
    <property type="match status" value="1"/>
</dbReference>
<evidence type="ECO:0000313" key="2">
    <source>
        <dbReference type="EMBL" id="TMV14615.1"/>
    </source>
</evidence>
<evidence type="ECO:0000256" key="1">
    <source>
        <dbReference type="ARBA" id="ARBA00005254"/>
    </source>
</evidence>
<evidence type="ECO:0000313" key="3">
    <source>
        <dbReference type="Proteomes" id="UP001191082"/>
    </source>
</evidence>
<dbReference type="InterPro" id="IPR001753">
    <property type="entry name" value="Enoyl-CoA_hydra/iso"/>
</dbReference>
<dbReference type="RefSeq" id="WP_138861966.1">
    <property type="nucleotide sequence ID" value="NZ_VCPC01000001.1"/>
</dbReference>
<dbReference type="EMBL" id="VCPC01000001">
    <property type="protein sequence ID" value="TMV14615.1"/>
    <property type="molecule type" value="Genomic_DNA"/>
</dbReference>